<dbReference type="GO" id="GO:0006749">
    <property type="term" value="P:glutathione metabolic process"/>
    <property type="evidence" value="ECO:0007669"/>
    <property type="project" value="TreeGrafter"/>
</dbReference>
<dbReference type="SUPFAM" id="SSF47616">
    <property type="entry name" value="GST C-terminal domain-like"/>
    <property type="match status" value="1"/>
</dbReference>
<reference evidence="4" key="1">
    <citation type="submission" date="2020-11" db="EMBL/GenBank/DDBJ databases">
        <authorList>
            <person name="Tran Van P."/>
        </authorList>
    </citation>
    <scope>NUCLEOTIDE SEQUENCE</scope>
</reference>
<dbReference type="InterPro" id="IPR010987">
    <property type="entry name" value="Glutathione-S-Trfase_C-like"/>
</dbReference>
<dbReference type="Gene3D" id="1.20.1050.10">
    <property type="match status" value="1"/>
</dbReference>
<dbReference type="CDD" id="cd03045">
    <property type="entry name" value="GST_N_Delta_Epsilon"/>
    <property type="match status" value="1"/>
</dbReference>
<dbReference type="EMBL" id="CAJPVJ010008467">
    <property type="protein sequence ID" value="CAG2171954.1"/>
    <property type="molecule type" value="Genomic_DNA"/>
</dbReference>
<dbReference type="Proteomes" id="UP000728032">
    <property type="component" value="Unassembled WGS sequence"/>
</dbReference>
<dbReference type="PANTHER" id="PTHR43969">
    <property type="entry name" value="GLUTATHIONE S TRANSFERASE D10, ISOFORM A-RELATED"/>
    <property type="match status" value="1"/>
</dbReference>
<sequence length="182" mass="20513">MPIDLYFLSISPPCRAVLMTAKHLDIEVNIKIVELLKGEHLMPQYSKLNPAKKVPTIVDGDLVLWESRAIMQYLCNKYAPNSTLYPSNPNERAIVDRWLNTDMSYFTANKEALVMKALFGIVPTDQQITNYKNSLKLIDTLIGNNKYVAGGEHLTIADLSVLATTTLLSINDFEDFNDHPNL</sequence>
<comment type="subunit">
    <text evidence="1">Homodimer.</text>
</comment>
<evidence type="ECO:0000313" key="4">
    <source>
        <dbReference type="EMBL" id="CAD7654767.1"/>
    </source>
</evidence>
<dbReference type="OrthoDB" id="2309723at2759"/>
<dbReference type="SFLD" id="SFLDS00019">
    <property type="entry name" value="Glutathione_Transferase_(cytos"/>
    <property type="match status" value="1"/>
</dbReference>
<dbReference type="SUPFAM" id="SSF52833">
    <property type="entry name" value="Thioredoxin-like"/>
    <property type="match status" value="1"/>
</dbReference>
<dbReference type="PROSITE" id="PS50405">
    <property type="entry name" value="GST_CTER"/>
    <property type="match status" value="1"/>
</dbReference>
<feature type="non-terminal residue" evidence="4">
    <location>
        <position position="182"/>
    </location>
</feature>
<keyword evidence="5" id="KW-1185">Reference proteome</keyword>
<feature type="domain" description="GST C-terminal" evidence="3">
    <location>
        <begin position="88"/>
        <end position="182"/>
    </location>
</feature>
<dbReference type="FunFam" id="3.40.30.10:FF:000202">
    <property type="entry name" value="glutathione S-transferase 1"/>
    <property type="match status" value="1"/>
</dbReference>
<gene>
    <name evidence="4" type="ORF">ONB1V03_LOCUS11412</name>
</gene>
<feature type="domain" description="GST N-terminal" evidence="2">
    <location>
        <begin position="1"/>
        <end position="82"/>
    </location>
</feature>
<dbReference type="GO" id="GO:0004364">
    <property type="term" value="F:glutathione transferase activity"/>
    <property type="evidence" value="ECO:0007669"/>
    <property type="project" value="TreeGrafter"/>
</dbReference>
<dbReference type="PROSITE" id="PS50404">
    <property type="entry name" value="GST_NTER"/>
    <property type="match status" value="1"/>
</dbReference>
<dbReference type="InterPro" id="IPR004045">
    <property type="entry name" value="Glutathione_S-Trfase_N"/>
</dbReference>
<protein>
    <submittedName>
        <fullName evidence="4">Uncharacterized protein</fullName>
    </submittedName>
</protein>
<dbReference type="AlphaFoldDB" id="A0A7R9M7J5"/>
<dbReference type="InterPro" id="IPR040079">
    <property type="entry name" value="Glutathione_S-Trfase"/>
</dbReference>
<dbReference type="EMBL" id="OC923292">
    <property type="protein sequence ID" value="CAD7654767.1"/>
    <property type="molecule type" value="Genomic_DNA"/>
</dbReference>
<dbReference type="PANTHER" id="PTHR43969:SF9">
    <property type="entry name" value="GLUTATHIONE S TRANSFERASE D10, ISOFORM A-RELATED"/>
    <property type="match status" value="1"/>
</dbReference>
<dbReference type="InterPro" id="IPR036249">
    <property type="entry name" value="Thioredoxin-like_sf"/>
</dbReference>
<evidence type="ECO:0000313" key="5">
    <source>
        <dbReference type="Proteomes" id="UP000728032"/>
    </source>
</evidence>
<organism evidence="4">
    <name type="scientific">Oppiella nova</name>
    <dbReference type="NCBI Taxonomy" id="334625"/>
    <lineage>
        <taxon>Eukaryota</taxon>
        <taxon>Metazoa</taxon>
        <taxon>Ecdysozoa</taxon>
        <taxon>Arthropoda</taxon>
        <taxon>Chelicerata</taxon>
        <taxon>Arachnida</taxon>
        <taxon>Acari</taxon>
        <taxon>Acariformes</taxon>
        <taxon>Sarcoptiformes</taxon>
        <taxon>Oribatida</taxon>
        <taxon>Brachypylina</taxon>
        <taxon>Oppioidea</taxon>
        <taxon>Oppiidae</taxon>
        <taxon>Oppiella</taxon>
    </lineage>
</organism>
<evidence type="ECO:0000259" key="2">
    <source>
        <dbReference type="PROSITE" id="PS50404"/>
    </source>
</evidence>
<dbReference type="SFLD" id="SFLDG00358">
    <property type="entry name" value="Main_(cytGST)"/>
    <property type="match status" value="1"/>
</dbReference>
<proteinExistence type="predicted"/>
<dbReference type="Gene3D" id="3.40.30.10">
    <property type="entry name" value="Glutaredoxin"/>
    <property type="match status" value="1"/>
</dbReference>
<name>A0A7R9M7J5_9ACAR</name>
<evidence type="ECO:0000259" key="3">
    <source>
        <dbReference type="PROSITE" id="PS50405"/>
    </source>
</evidence>
<accession>A0A7R9M7J5</accession>
<dbReference type="InterPro" id="IPR036282">
    <property type="entry name" value="Glutathione-S-Trfase_C_sf"/>
</dbReference>
<dbReference type="Pfam" id="PF13417">
    <property type="entry name" value="GST_N_3"/>
    <property type="match status" value="1"/>
</dbReference>
<evidence type="ECO:0000256" key="1">
    <source>
        <dbReference type="ARBA" id="ARBA00011738"/>
    </source>
</evidence>